<evidence type="ECO:0000313" key="2">
    <source>
        <dbReference type="EMBL" id="GJJ07079.1"/>
    </source>
</evidence>
<evidence type="ECO:0000256" key="1">
    <source>
        <dbReference type="SAM" id="MobiDB-lite"/>
    </source>
</evidence>
<proteinExistence type="predicted"/>
<evidence type="ECO:0000313" key="3">
    <source>
        <dbReference type="Proteomes" id="UP001050691"/>
    </source>
</evidence>
<dbReference type="AlphaFoldDB" id="A0AAV4ZXZ3"/>
<feature type="compositionally biased region" description="Low complexity" evidence="1">
    <location>
        <begin position="1"/>
        <end position="22"/>
    </location>
</feature>
<feature type="region of interest" description="Disordered" evidence="1">
    <location>
        <begin position="1"/>
        <end position="24"/>
    </location>
</feature>
<accession>A0AAV4ZXZ3</accession>
<protein>
    <submittedName>
        <fullName evidence="2">Uncharacterized protein</fullName>
    </submittedName>
</protein>
<comment type="caution">
    <text evidence="2">The sequence shown here is derived from an EMBL/GenBank/DDBJ whole genome shotgun (WGS) entry which is preliminary data.</text>
</comment>
<name>A0AAV4ZXZ3_9AGAM</name>
<dbReference type="Pfam" id="PF17237">
    <property type="entry name" value="Emr1"/>
    <property type="match status" value="1"/>
</dbReference>
<dbReference type="InterPro" id="IPR035195">
    <property type="entry name" value="Emr1"/>
</dbReference>
<sequence>MSKSTSTSSSSSAPPFPSESQSKIPITPGVLRAIFASSRTPSEERSLSRRAFFNLAATRWKGVKMALIKK</sequence>
<gene>
    <name evidence="2" type="ORF">Clacol_001278</name>
</gene>
<dbReference type="GO" id="GO:0005739">
    <property type="term" value="C:mitochondrion"/>
    <property type="evidence" value="ECO:0007669"/>
    <property type="project" value="GOC"/>
</dbReference>
<dbReference type="GO" id="GO:0007008">
    <property type="term" value="P:outer mitochondrial membrane organization"/>
    <property type="evidence" value="ECO:0007669"/>
    <property type="project" value="InterPro"/>
</dbReference>
<dbReference type="EMBL" id="BPWL01000002">
    <property type="protein sequence ID" value="GJJ07079.1"/>
    <property type="molecule type" value="Genomic_DNA"/>
</dbReference>
<reference evidence="2" key="1">
    <citation type="submission" date="2021-10" db="EMBL/GenBank/DDBJ databases">
        <title>De novo Genome Assembly of Clathrus columnatus (Basidiomycota, Fungi) Using Illumina and Nanopore Sequence Data.</title>
        <authorList>
            <person name="Ogiso-Tanaka E."/>
            <person name="Itagaki H."/>
            <person name="Hosoya T."/>
            <person name="Hosaka K."/>
        </authorList>
    </citation>
    <scope>NUCLEOTIDE SEQUENCE</scope>
    <source>
        <strain evidence="2">MO-923</strain>
    </source>
</reference>
<organism evidence="2 3">
    <name type="scientific">Clathrus columnatus</name>
    <dbReference type="NCBI Taxonomy" id="1419009"/>
    <lineage>
        <taxon>Eukaryota</taxon>
        <taxon>Fungi</taxon>
        <taxon>Dikarya</taxon>
        <taxon>Basidiomycota</taxon>
        <taxon>Agaricomycotina</taxon>
        <taxon>Agaricomycetes</taxon>
        <taxon>Phallomycetidae</taxon>
        <taxon>Phallales</taxon>
        <taxon>Clathraceae</taxon>
        <taxon>Clathrus</taxon>
    </lineage>
</organism>
<keyword evidence="3" id="KW-1185">Reference proteome</keyword>
<dbReference type="Proteomes" id="UP001050691">
    <property type="component" value="Unassembled WGS sequence"/>
</dbReference>